<name>A0ABR7PM33_9BURK</name>
<feature type="compositionally biased region" description="Acidic residues" evidence="1">
    <location>
        <begin position="18"/>
        <end position="34"/>
    </location>
</feature>
<protein>
    <submittedName>
        <fullName evidence="2">Uncharacterized protein</fullName>
    </submittedName>
</protein>
<accession>A0ABR7PM33</accession>
<proteinExistence type="predicted"/>
<organism evidence="2 3">
    <name type="scientific">Paraburkholderia podalyriae</name>
    <dbReference type="NCBI Taxonomy" id="1938811"/>
    <lineage>
        <taxon>Bacteria</taxon>
        <taxon>Pseudomonadati</taxon>
        <taxon>Pseudomonadota</taxon>
        <taxon>Betaproteobacteria</taxon>
        <taxon>Burkholderiales</taxon>
        <taxon>Burkholderiaceae</taxon>
        <taxon>Paraburkholderia</taxon>
    </lineage>
</organism>
<evidence type="ECO:0000256" key="1">
    <source>
        <dbReference type="SAM" id="MobiDB-lite"/>
    </source>
</evidence>
<feature type="region of interest" description="Disordered" evidence="1">
    <location>
        <begin position="13"/>
        <end position="50"/>
    </location>
</feature>
<feature type="region of interest" description="Disordered" evidence="1">
    <location>
        <begin position="92"/>
        <end position="125"/>
    </location>
</feature>
<sequence length="125" mass="12626">MVVFCGETFEALPADPEFGSDAEPELSPEVEPDPSVDTVPLEGGGDEPFTTVVAPPVEVVIPELVVPVVLAMPTLPVPAGGAAAVPEGFAALPGGEPPASAVPLPPPPHALNTTLPLSAVRQPRN</sequence>
<evidence type="ECO:0000313" key="3">
    <source>
        <dbReference type="Proteomes" id="UP000736373"/>
    </source>
</evidence>
<dbReference type="EMBL" id="VZQQ01000009">
    <property type="protein sequence ID" value="MBC8747438.1"/>
    <property type="molecule type" value="Genomic_DNA"/>
</dbReference>
<gene>
    <name evidence="2" type="ORF">F6X42_12725</name>
</gene>
<keyword evidence="3" id="KW-1185">Reference proteome</keyword>
<comment type="caution">
    <text evidence="2">The sequence shown here is derived from an EMBL/GenBank/DDBJ whole genome shotgun (WGS) entry which is preliminary data.</text>
</comment>
<dbReference type="Proteomes" id="UP000736373">
    <property type="component" value="Unassembled WGS sequence"/>
</dbReference>
<evidence type="ECO:0000313" key="2">
    <source>
        <dbReference type="EMBL" id="MBC8747438.1"/>
    </source>
</evidence>
<reference evidence="2 3" key="1">
    <citation type="submission" date="2019-09" db="EMBL/GenBank/DDBJ databases">
        <title>Paraburkholderia podalyriae sp. nov., A South African Podalyria-associated rhizobium.</title>
        <authorList>
            <person name="Mavima L."/>
            <person name="Beukes C.W."/>
            <person name="Palmer M."/>
            <person name="De Meyer S.E."/>
            <person name="James E.K."/>
            <person name="Maluk M."/>
            <person name="Avontuur J.R."/>
            <person name="Chan W.Y."/>
            <person name="Venter S.N."/>
            <person name="Steenkamp E.T."/>
        </authorList>
    </citation>
    <scope>NUCLEOTIDE SEQUENCE [LARGE SCALE GENOMIC DNA]</scope>
    <source>
        <strain evidence="2 3">WC7.3b</strain>
    </source>
</reference>
<feature type="compositionally biased region" description="Low complexity" evidence="1">
    <location>
        <begin position="92"/>
        <end position="102"/>
    </location>
</feature>